<keyword evidence="2" id="KW-0560">Oxidoreductase</keyword>
<keyword evidence="3" id="KW-1185">Reference proteome</keyword>
<name>A0A5C3M8W0_9AGAR</name>
<sequence>MHFTLLAFCVAGFSSIAWAYPADLSSPSLVRRDCSSEIAAFNLARRAKRGLDVKRSIYWGLQNLTCILAPESLRENYVANPIVRSDVTEGQIGISLTLDIGILDVTTCQPLPNTMVEIWSPNAVGEYGATFLRGALNSADNGIAEFQTIFPGFTSEGANHINLLVHTSSSVSSPVAHVGQVFFTDPWTTIIGMTSPYNQNTHTRVTNINDSAYAAASKAGYYPVVEYVLLLLRGGQY</sequence>
<dbReference type="Gene3D" id="2.60.130.10">
    <property type="entry name" value="Aromatic compound dioxygenase"/>
    <property type="match status" value="1"/>
</dbReference>
<dbReference type="GO" id="GO:0016702">
    <property type="term" value="F:oxidoreductase activity, acting on single donors with incorporation of molecular oxygen, incorporation of two atoms of oxygen"/>
    <property type="evidence" value="ECO:0007669"/>
    <property type="project" value="InterPro"/>
</dbReference>
<dbReference type="OrthoDB" id="121380at2759"/>
<dbReference type="SUPFAM" id="SSF49482">
    <property type="entry name" value="Aromatic compound dioxygenase"/>
    <property type="match status" value="1"/>
</dbReference>
<evidence type="ECO:0000313" key="2">
    <source>
        <dbReference type="EMBL" id="TFK41874.1"/>
    </source>
</evidence>
<keyword evidence="1" id="KW-0732">Signal</keyword>
<dbReference type="PANTHER" id="PTHR34315:SF1">
    <property type="entry name" value="INTRADIOL RING-CLEAVAGE DIOXYGENASES DOMAIN-CONTAINING PROTEIN-RELATED"/>
    <property type="match status" value="1"/>
</dbReference>
<proteinExistence type="predicted"/>
<gene>
    <name evidence="2" type="ORF">BDQ12DRAFT_344056</name>
</gene>
<dbReference type="InterPro" id="IPR015889">
    <property type="entry name" value="Intradiol_dOase_core"/>
</dbReference>
<feature type="chain" id="PRO_5023140400" evidence="1">
    <location>
        <begin position="20"/>
        <end position="237"/>
    </location>
</feature>
<evidence type="ECO:0000313" key="3">
    <source>
        <dbReference type="Proteomes" id="UP000308652"/>
    </source>
</evidence>
<keyword evidence="2" id="KW-0223">Dioxygenase</keyword>
<evidence type="ECO:0000256" key="1">
    <source>
        <dbReference type="SAM" id="SignalP"/>
    </source>
</evidence>
<dbReference type="EMBL" id="ML213593">
    <property type="protein sequence ID" value="TFK41874.1"/>
    <property type="molecule type" value="Genomic_DNA"/>
</dbReference>
<dbReference type="GO" id="GO:0005506">
    <property type="term" value="F:iron ion binding"/>
    <property type="evidence" value="ECO:0007669"/>
    <property type="project" value="InterPro"/>
</dbReference>
<dbReference type="PANTHER" id="PTHR34315">
    <property type="match status" value="1"/>
</dbReference>
<accession>A0A5C3M8W0</accession>
<dbReference type="AlphaFoldDB" id="A0A5C3M8W0"/>
<reference evidence="2 3" key="1">
    <citation type="journal article" date="2019" name="Nat. Ecol. Evol.">
        <title>Megaphylogeny resolves global patterns of mushroom evolution.</title>
        <authorList>
            <person name="Varga T."/>
            <person name="Krizsan K."/>
            <person name="Foldi C."/>
            <person name="Dima B."/>
            <person name="Sanchez-Garcia M."/>
            <person name="Sanchez-Ramirez S."/>
            <person name="Szollosi G.J."/>
            <person name="Szarkandi J.G."/>
            <person name="Papp V."/>
            <person name="Albert L."/>
            <person name="Andreopoulos W."/>
            <person name="Angelini C."/>
            <person name="Antonin V."/>
            <person name="Barry K.W."/>
            <person name="Bougher N.L."/>
            <person name="Buchanan P."/>
            <person name="Buyck B."/>
            <person name="Bense V."/>
            <person name="Catcheside P."/>
            <person name="Chovatia M."/>
            <person name="Cooper J."/>
            <person name="Damon W."/>
            <person name="Desjardin D."/>
            <person name="Finy P."/>
            <person name="Geml J."/>
            <person name="Haridas S."/>
            <person name="Hughes K."/>
            <person name="Justo A."/>
            <person name="Karasinski D."/>
            <person name="Kautmanova I."/>
            <person name="Kiss B."/>
            <person name="Kocsube S."/>
            <person name="Kotiranta H."/>
            <person name="LaButti K.M."/>
            <person name="Lechner B.E."/>
            <person name="Liimatainen K."/>
            <person name="Lipzen A."/>
            <person name="Lukacs Z."/>
            <person name="Mihaltcheva S."/>
            <person name="Morgado L.N."/>
            <person name="Niskanen T."/>
            <person name="Noordeloos M.E."/>
            <person name="Ohm R.A."/>
            <person name="Ortiz-Santana B."/>
            <person name="Ovrebo C."/>
            <person name="Racz N."/>
            <person name="Riley R."/>
            <person name="Savchenko A."/>
            <person name="Shiryaev A."/>
            <person name="Soop K."/>
            <person name="Spirin V."/>
            <person name="Szebenyi C."/>
            <person name="Tomsovsky M."/>
            <person name="Tulloss R.E."/>
            <person name="Uehling J."/>
            <person name="Grigoriev I.V."/>
            <person name="Vagvolgyi C."/>
            <person name="Papp T."/>
            <person name="Martin F.M."/>
            <person name="Miettinen O."/>
            <person name="Hibbett D.S."/>
            <person name="Nagy L.G."/>
        </authorList>
    </citation>
    <scope>NUCLEOTIDE SEQUENCE [LARGE SCALE GENOMIC DNA]</scope>
    <source>
        <strain evidence="2 3">CBS 166.37</strain>
    </source>
</reference>
<organism evidence="2 3">
    <name type="scientific">Crucibulum laeve</name>
    <dbReference type="NCBI Taxonomy" id="68775"/>
    <lineage>
        <taxon>Eukaryota</taxon>
        <taxon>Fungi</taxon>
        <taxon>Dikarya</taxon>
        <taxon>Basidiomycota</taxon>
        <taxon>Agaricomycotina</taxon>
        <taxon>Agaricomycetes</taxon>
        <taxon>Agaricomycetidae</taxon>
        <taxon>Agaricales</taxon>
        <taxon>Agaricineae</taxon>
        <taxon>Nidulariaceae</taxon>
        <taxon>Crucibulum</taxon>
    </lineage>
</organism>
<protein>
    <submittedName>
        <fullName evidence="2">Intradiol ring-cleavage dioxygenase</fullName>
    </submittedName>
</protein>
<dbReference type="Proteomes" id="UP000308652">
    <property type="component" value="Unassembled WGS sequence"/>
</dbReference>
<feature type="signal peptide" evidence="1">
    <location>
        <begin position="1"/>
        <end position="19"/>
    </location>
</feature>